<protein>
    <submittedName>
        <fullName evidence="2">SCY1 2, putative</fullName>
    </submittedName>
</protein>
<reference evidence="2 3" key="1">
    <citation type="journal article" date="2017" name="BMC Genomics">
        <title>Whole-genome assembly of Babesia ovata and comparative genomics between closely related pathogens.</title>
        <authorList>
            <person name="Yamagishi J."/>
            <person name="Asada M."/>
            <person name="Hakimi H."/>
            <person name="Tanaka T.Q."/>
            <person name="Sugimoto C."/>
            <person name="Kawazu S."/>
        </authorList>
    </citation>
    <scope>NUCLEOTIDE SEQUENCE [LARGE SCALE GENOMIC DNA]</scope>
    <source>
        <strain evidence="2 3">Miyake</strain>
    </source>
</reference>
<dbReference type="GeneID" id="39873553"/>
<dbReference type="RefSeq" id="XP_028866026.1">
    <property type="nucleotide sequence ID" value="XM_029010193.1"/>
</dbReference>
<feature type="region of interest" description="Disordered" evidence="1">
    <location>
        <begin position="150"/>
        <end position="172"/>
    </location>
</feature>
<dbReference type="Proteomes" id="UP000236319">
    <property type="component" value="Unassembled WGS sequence"/>
</dbReference>
<name>A0A2H6K9W5_9APIC</name>
<dbReference type="EMBL" id="BDSA01000001">
    <property type="protein sequence ID" value="GBE59783.1"/>
    <property type="molecule type" value="Genomic_DNA"/>
</dbReference>
<proteinExistence type="predicted"/>
<accession>A0A2H6K9W5</accession>
<evidence type="ECO:0000313" key="2">
    <source>
        <dbReference type="EMBL" id="GBE59783.1"/>
    </source>
</evidence>
<sequence>MIAQEKLQEWKCRRRRDVYEQLPIGDVVLLMSRLQVHVNAISEGSDGFDLQTFDVLSVALTENWRMRSAGSAPSGEITYLELLSTQHLVFDVGPRFLSLVLRKLGGTADVPTTDAGGDQVSDTGTLEHDLVAVLAEEFVGEFADLVESQPHDGSLSVRSEPQTVTETGGNGNDVLDGAEHLDSGNTGYAVDLEVRPVEELLEDEGVLLFLVSNGGLTELFLGDVGGNVGTGKGEAWDTKLLLDGLGEAHHIASGKLDTLDETDADGTRLDGTHFLHLPNGGLDELVREHNDEGVRLLDALLHVRYTDQVVRQLDSRQVLLVLVVRVDDLAELAALEDFLEHPQAYSVVEFGVSRSVLRNEFARSRSPVAAAHNTNLHRGEMVTWTGHVAVMPLESRQQCNVPSSAMPLF</sequence>
<dbReference type="AlphaFoldDB" id="A0A2H6K9W5"/>
<organism evidence="2 3">
    <name type="scientific">Babesia ovata</name>
    <dbReference type="NCBI Taxonomy" id="189622"/>
    <lineage>
        <taxon>Eukaryota</taxon>
        <taxon>Sar</taxon>
        <taxon>Alveolata</taxon>
        <taxon>Apicomplexa</taxon>
        <taxon>Aconoidasida</taxon>
        <taxon>Piroplasmida</taxon>
        <taxon>Babesiidae</taxon>
        <taxon>Babesia</taxon>
    </lineage>
</organism>
<evidence type="ECO:0000313" key="3">
    <source>
        <dbReference type="Proteomes" id="UP000236319"/>
    </source>
</evidence>
<dbReference type="VEuPathDB" id="PiroplasmaDB:BOVATA_012760"/>
<keyword evidence="3" id="KW-1185">Reference proteome</keyword>
<gene>
    <name evidence="2" type="ORF">BOVATA_012760</name>
</gene>
<evidence type="ECO:0000256" key="1">
    <source>
        <dbReference type="SAM" id="MobiDB-lite"/>
    </source>
</evidence>
<feature type="compositionally biased region" description="Polar residues" evidence="1">
    <location>
        <begin position="156"/>
        <end position="167"/>
    </location>
</feature>
<comment type="caution">
    <text evidence="2">The sequence shown here is derived from an EMBL/GenBank/DDBJ whole genome shotgun (WGS) entry which is preliminary data.</text>
</comment>